<evidence type="ECO:0000256" key="2">
    <source>
        <dbReference type="ARBA" id="ARBA00023043"/>
    </source>
</evidence>
<dbReference type="SMART" id="SM00248">
    <property type="entry name" value="ANK"/>
    <property type="match status" value="6"/>
</dbReference>
<keyword evidence="2" id="KW-0040">ANK repeat</keyword>
<dbReference type="InterPro" id="IPR002110">
    <property type="entry name" value="Ankyrin_rpt"/>
</dbReference>
<dbReference type="EMBL" id="MLAK01000134">
    <property type="protein sequence ID" value="OHT16196.1"/>
    <property type="molecule type" value="Genomic_DNA"/>
</dbReference>
<name>A0A1J4L2K3_9EUKA</name>
<evidence type="ECO:0000313" key="4">
    <source>
        <dbReference type="Proteomes" id="UP000179807"/>
    </source>
</evidence>
<accession>A0A1J4L2K3</accession>
<dbReference type="AlphaFoldDB" id="A0A1J4L2K3"/>
<dbReference type="InterPro" id="IPR036770">
    <property type="entry name" value="Ankyrin_rpt-contain_sf"/>
</dbReference>
<dbReference type="RefSeq" id="XP_068369332.1">
    <property type="nucleotide sequence ID" value="XM_068497197.1"/>
</dbReference>
<dbReference type="Pfam" id="PF12796">
    <property type="entry name" value="Ank_2"/>
    <property type="match status" value="1"/>
</dbReference>
<protein>
    <submittedName>
        <fullName evidence="3">26S proteasome regulatory subunit p28</fullName>
    </submittedName>
</protein>
<keyword evidence="4" id="KW-1185">Reference proteome</keyword>
<keyword evidence="1" id="KW-0677">Repeat</keyword>
<dbReference type="SUPFAM" id="SSF48403">
    <property type="entry name" value="Ankyrin repeat"/>
    <property type="match status" value="1"/>
</dbReference>
<evidence type="ECO:0000313" key="3">
    <source>
        <dbReference type="EMBL" id="OHT16196.1"/>
    </source>
</evidence>
<gene>
    <name evidence="3" type="primary">NAS6</name>
    <name evidence="3" type="ORF">TRFO_13350</name>
</gene>
<keyword evidence="3" id="KW-0647">Proteasome</keyword>
<proteinExistence type="predicted"/>
<dbReference type="PANTHER" id="PTHR24126:SF14">
    <property type="entry name" value="ANK_REP_REGION DOMAIN-CONTAINING PROTEIN"/>
    <property type="match status" value="1"/>
</dbReference>
<dbReference type="GO" id="GO:0000502">
    <property type="term" value="C:proteasome complex"/>
    <property type="evidence" value="ECO:0007669"/>
    <property type="project" value="UniProtKB-KW"/>
</dbReference>
<evidence type="ECO:0000256" key="1">
    <source>
        <dbReference type="ARBA" id="ARBA00022737"/>
    </source>
</evidence>
<dbReference type="OrthoDB" id="426293at2759"/>
<dbReference type="VEuPathDB" id="TrichDB:TRFO_13350"/>
<comment type="caution">
    <text evidence="3">The sequence shown here is derived from an EMBL/GenBank/DDBJ whole genome shotgun (WGS) entry which is preliminary data.</text>
</comment>
<organism evidence="3 4">
    <name type="scientific">Tritrichomonas foetus</name>
    <dbReference type="NCBI Taxonomy" id="1144522"/>
    <lineage>
        <taxon>Eukaryota</taxon>
        <taxon>Metamonada</taxon>
        <taxon>Parabasalia</taxon>
        <taxon>Tritrichomonadida</taxon>
        <taxon>Tritrichomonadidae</taxon>
        <taxon>Tritrichomonas</taxon>
    </lineage>
</organism>
<sequence>MIFNNIPLHFACLNENSKILKILLQYIEKDQLNIENKLGQTPISHILQNPNLDLLNEVIHFLGEENLNHPFNNQKQTLLHLACQNRSLEAVQTLLSYKSLNINETDQAGQTCLMISVKLNLLEMTKLLLKFPGIDVNISDKNNQNVLHIACNTYNSIEIVKLLLNQKEIEINHRDKENNPPLFYAFEENQKNIVQLLIKQPNIDLNINSKNFIESMNSPTLRYFYFRNL</sequence>
<reference evidence="3" key="1">
    <citation type="submission" date="2016-10" db="EMBL/GenBank/DDBJ databases">
        <authorList>
            <person name="Benchimol M."/>
            <person name="Almeida L.G."/>
            <person name="Vasconcelos A.T."/>
            <person name="Perreira-Neves A."/>
            <person name="Rosa I.A."/>
            <person name="Tasca T."/>
            <person name="Bogo M.R."/>
            <person name="de Souza W."/>
        </authorList>
    </citation>
    <scope>NUCLEOTIDE SEQUENCE [LARGE SCALE GENOMIC DNA]</scope>
    <source>
        <strain evidence="3">K</strain>
    </source>
</reference>
<dbReference type="Pfam" id="PF00023">
    <property type="entry name" value="Ank"/>
    <property type="match status" value="2"/>
</dbReference>
<dbReference type="Proteomes" id="UP000179807">
    <property type="component" value="Unassembled WGS sequence"/>
</dbReference>
<dbReference type="GeneID" id="94831901"/>
<dbReference type="Gene3D" id="1.25.40.20">
    <property type="entry name" value="Ankyrin repeat-containing domain"/>
    <property type="match status" value="2"/>
</dbReference>
<dbReference type="PANTHER" id="PTHR24126">
    <property type="entry name" value="ANKYRIN REPEAT, PH AND SEC7 DOMAIN CONTAINING PROTEIN SECG-RELATED"/>
    <property type="match status" value="1"/>
</dbReference>